<evidence type="ECO:0000256" key="1">
    <source>
        <dbReference type="SAM" id="Phobius"/>
    </source>
</evidence>
<keyword evidence="1" id="KW-0472">Membrane</keyword>
<dbReference type="EMBL" id="MN739668">
    <property type="protein sequence ID" value="QHT19642.1"/>
    <property type="molecule type" value="Genomic_DNA"/>
</dbReference>
<keyword evidence="1" id="KW-0812">Transmembrane</keyword>
<feature type="transmembrane region" description="Helical" evidence="1">
    <location>
        <begin position="12"/>
        <end position="30"/>
    </location>
</feature>
<accession>A0A6C0DSY7</accession>
<keyword evidence="1" id="KW-1133">Transmembrane helix</keyword>
<proteinExistence type="predicted"/>
<organism evidence="2">
    <name type="scientific">viral metagenome</name>
    <dbReference type="NCBI Taxonomy" id="1070528"/>
    <lineage>
        <taxon>unclassified sequences</taxon>
        <taxon>metagenomes</taxon>
        <taxon>organismal metagenomes</taxon>
    </lineage>
</organism>
<name>A0A6C0DSY7_9ZZZZ</name>
<evidence type="ECO:0000313" key="2">
    <source>
        <dbReference type="EMBL" id="QHT19642.1"/>
    </source>
</evidence>
<sequence length="184" mass="20132">MEISIFGFKFRLEILILIVIVYWIMAGHLLCSCATFPLMEGMEVASDITKAVTDAVTSTSTSTSTSDKDKKKEGFVGLINDGESSAYTLGSYNGVIMPTSKWGRPNLTVVPGKPLSQGVQNILNREKQPVPLPEGELNMFETTPFKPECCPNAYSNSSGCACMTVDQYNYLITRGGNNVPYSEY</sequence>
<protein>
    <submittedName>
        <fullName evidence="2">Uncharacterized protein</fullName>
    </submittedName>
</protein>
<reference evidence="2" key="1">
    <citation type="journal article" date="2020" name="Nature">
        <title>Giant virus diversity and host interactions through global metagenomics.</title>
        <authorList>
            <person name="Schulz F."/>
            <person name="Roux S."/>
            <person name="Paez-Espino D."/>
            <person name="Jungbluth S."/>
            <person name="Walsh D.A."/>
            <person name="Denef V.J."/>
            <person name="McMahon K.D."/>
            <person name="Konstantinidis K.T."/>
            <person name="Eloe-Fadrosh E.A."/>
            <person name="Kyrpides N.C."/>
            <person name="Woyke T."/>
        </authorList>
    </citation>
    <scope>NUCLEOTIDE SEQUENCE</scope>
    <source>
        <strain evidence="2">GVMAG-M-3300023174-5</strain>
    </source>
</reference>
<dbReference type="AlphaFoldDB" id="A0A6C0DSY7"/>